<comment type="caution">
    <text evidence="1">The sequence shown here is derived from an EMBL/GenBank/DDBJ whole genome shotgun (WGS) entry which is preliminary data.</text>
</comment>
<dbReference type="AlphaFoldDB" id="A0A0F9ESE5"/>
<reference evidence="1" key="1">
    <citation type="journal article" date="2015" name="Nature">
        <title>Complex archaea that bridge the gap between prokaryotes and eukaryotes.</title>
        <authorList>
            <person name="Spang A."/>
            <person name="Saw J.H."/>
            <person name="Jorgensen S.L."/>
            <person name="Zaremba-Niedzwiedzka K."/>
            <person name="Martijn J."/>
            <person name="Lind A.E."/>
            <person name="van Eijk R."/>
            <person name="Schleper C."/>
            <person name="Guy L."/>
            <person name="Ettema T.J."/>
        </authorList>
    </citation>
    <scope>NUCLEOTIDE SEQUENCE</scope>
</reference>
<gene>
    <name evidence="1" type="ORF">LCGC14_2392210</name>
</gene>
<feature type="non-terminal residue" evidence="1">
    <location>
        <position position="47"/>
    </location>
</feature>
<organism evidence="1">
    <name type="scientific">marine sediment metagenome</name>
    <dbReference type="NCBI Taxonomy" id="412755"/>
    <lineage>
        <taxon>unclassified sequences</taxon>
        <taxon>metagenomes</taxon>
        <taxon>ecological metagenomes</taxon>
    </lineage>
</organism>
<name>A0A0F9ESE5_9ZZZZ</name>
<protein>
    <submittedName>
        <fullName evidence="1">Uncharacterized protein</fullName>
    </submittedName>
</protein>
<dbReference type="EMBL" id="LAZR01035724">
    <property type="protein sequence ID" value="KKL26748.1"/>
    <property type="molecule type" value="Genomic_DNA"/>
</dbReference>
<evidence type="ECO:0000313" key="1">
    <source>
        <dbReference type="EMBL" id="KKL26748.1"/>
    </source>
</evidence>
<accession>A0A0F9ESE5</accession>
<sequence>MKRIKKTIKGQAAKEQLVASLLDPTFDLSRTNSVNKQNHQIEPGELP</sequence>
<proteinExistence type="predicted"/>